<evidence type="ECO:0008006" key="3">
    <source>
        <dbReference type="Google" id="ProtNLM"/>
    </source>
</evidence>
<accession>A0A8R1EVR6</accession>
<sequence length="75" mass="8264">MVESLLVTLGSYQIGLFFTHLQTFNDVVVYDEYSNSIGNAHNRSMMIAPSNITIVSFKSGGYNAYTGFSATVLPY</sequence>
<organism evidence="1 2">
    <name type="scientific">Caenorhabditis japonica</name>
    <dbReference type="NCBI Taxonomy" id="281687"/>
    <lineage>
        <taxon>Eukaryota</taxon>
        <taxon>Metazoa</taxon>
        <taxon>Ecdysozoa</taxon>
        <taxon>Nematoda</taxon>
        <taxon>Chromadorea</taxon>
        <taxon>Rhabditida</taxon>
        <taxon>Rhabditina</taxon>
        <taxon>Rhabditomorpha</taxon>
        <taxon>Rhabditoidea</taxon>
        <taxon>Rhabditidae</taxon>
        <taxon>Peloderinae</taxon>
        <taxon>Caenorhabditis</taxon>
    </lineage>
</organism>
<dbReference type="Proteomes" id="UP000005237">
    <property type="component" value="Unassembled WGS sequence"/>
</dbReference>
<protein>
    <recommendedName>
        <fullName evidence="3">CUB domain-containing protein</fullName>
    </recommendedName>
</protein>
<reference evidence="1" key="2">
    <citation type="submission" date="2022-06" db="UniProtKB">
        <authorList>
            <consortium name="EnsemblMetazoa"/>
        </authorList>
    </citation>
    <scope>IDENTIFICATION</scope>
    <source>
        <strain evidence="1">DF5081</strain>
    </source>
</reference>
<reference evidence="2" key="1">
    <citation type="submission" date="2010-08" db="EMBL/GenBank/DDBJ databases">
        <authorList>
            <consortium name="Caenorhabditis japonica Sequencing Consortium"/>
            <person name="Wilson R.K."/>
        </authorList>
    </citation>
    <scope>NUCLEOTIDE SEQUENCE [LARGE SCALE GENOMIC DNA]</scope>
    <source>
        <strain evidence="2">DF5081</strain>
    </source>
</reference>
<proteinExistence type="predicted"/>
<name>A0A8R1EVR6_CAEJA</name>
<dbReference type="SUPFAM" id="SSF49854">
    <property type="entry name" value="Spermadhesin, CUB domain"/>
    <property type="match status" value="1"/>
</dbReference>
<dbReference type="InterPro" id="IPR035914">
    <property type="entry name" value="Sperma_CUB_dom_sf"/>
</dbReference>
<dbReference type="EnsemblMetazoa" id="CJA42144.1">
    <property type="protein sequence ID" value="CJA42144.1"/>
    <property type="gene ID" value="WBGene00217992"/>
</dbReference>
<evidence type="ECO:0000313" key="2">
    <source>
        <dbReference type="Proteomes" id="UP000005237"/>
    </source>
</evidence>
<dbReference type="AlphaFoldDB" id="A0A8R1EVR6"/>
<evidence type="ECO:0000313" key="1">
    <source>
        <dbReference type="EnsemblMetazoa" id="CJA42144.1"/>
    </source>
</evidence>
<keyword evidence="2" id="KW-1185">Reference proteome</keyword>